<accession>A0A2W5MUG2</accession>
<dbReference type="Proteomes" id="UP000249046">
    <property type="component" value="Unassembled WGS sequence"/>
</dbReference>
<dbReference type="Gene3D" id="3.40.50.1820">
    <property type="entry name" value="alpha/beta hydrolase"/>
    <property type="match status" value="1"/>
</dbReference>
<comment type="caution">
    <text evidence="3">The sequence shown here is derived from an EMBL/GenBank/DDBJ whole genome shotgun (WGS) entry which is preliminary data.</text>
</comment>
<dbReference type="SUPFAM" id="SSF53474">
    <property type="entry name" value="alpha/beta-Hydrolases"/>
    <property type="match status" value="1"/>
</dbReference>
<sequence length="701" mass="74777">MRPNPPVSGDPMHRVRLILAGLLALAPIGVPSVAAAAEPADAALQAAVAAARQRPQLAPRPRSTFLLRSQLRSVALAPDGRHVAWLLDDGRTRSVWTMPTDTEAPRRLLPATDAEQLRWTRDGHLLLVSERALFALSIDGGSRLMTPLGGADGRTLLAVDPVHPAAVLVVERTQASADAPRGWRLLRVDGQGGRTVLYEGAQQMTDAALAADGTLAYLQRVDGERLAILHADAGGWHEVARCDPLQRCALLPRVGADGTVWIRGDLGADRVGLLALSPDGTRHMIHDDPLGRADLDTVVLDPLDGRPLIASYRSVVPADYAVAEAVAAPLAALRAQLPQRELAITIAEARWLVGERAGTLPDTRWHLYDPASGALRRILDAAPRPARGAASAGADAAWPTEDTLAAKIPVAWTASDGLRLHGFLTLPAGVDAARAPLLVHPHGGPWSRSGPDYSGFVQLLADRGYAVFEPNFRGSTGHGRGYLLAARGDFGNGRVQQDVVEGTRELLARGIGDPARVGIVGASFGGYTALLGVTGTPDLFRVAIAGVPPPDFGWTLRWVARSREARALAQHIGFDAWLRQVDLDLADEALLQRLSDQSPLANASRLTRPVLLFAGGEDRRVALRGVVEYAAQLKRLGKDVALYVDPDAGHALEDPVAREAWLYLTEQMLHRHLGGPAPAPPDAEVARYLARSARIGIADTP</sequence>
<dbReference type="PANTHER" id="PTHR42776">
    <property type="entry name" value="SERINE PEPTIDASE S9 FAMILY MEMBER"/>
    <property type="match status" value="1"/>
</dbReference>
<dbReference type="GO" id="GO:0006508">
    <property type="term" value="P:proteolysis"/>
    <property type="evidence" value="ECO:0007669"/>
    <property type="project" value="InterPro"/>
</dbReference>
<proteinExistence type="predicted"/>
<dbReference type="Pfam" id="PF00326">
    <property type="entry name" value="Peptidase_S9"/>
    <property type="match status" value="1"/>
</dbReference>
<name>A0A2W5MUG2_9GAMM</name>
<reference evidence="3 4" key="1">
    <citation type="submission" date="2017-08" db="EMBL/GenBank/DDBJ databases">
        <title>Infants hospitalized years apart are colonized by the same room-sourced microbial strains.</title>
        <authorList>
            <person name="Brooks B."/>
            <person name="Olm M.R."/>
            <person name="Firek B.A."/>
            <person name="Baker R."/>
            <person name="Thomas B.C."/>
            <person name="Morowitz M.J."/>
            <person name="Banfield J.F."/>
        </authorList>
    </citation>
    <scope>NUCLEOTIDE SEQUENCE [LARGE SCALE GENOMIC DNA]</scope>
    <source>
        <strain evidence="3">S2_005_003_R2_42</strain>
    </source>
</reference>
<dbReference type="AlphaFoldDB" id="A0A2W5MUG2"/>
<keyword evidence="1" id="KW-0378">Hydrolase</keyword>
<organism evidence="3 4">
    <name type="scientific">Rhodanobacter denitrificans</name>
    <dbReference type="NCBI Taxonomy" id="666685"/>
    <lineage>
        <taxon>Bacteria</taxon>
        <taxon>Pseudomonadati</taxon>
        <taxon>Pseudomonadota</taxon>
        <taxon>Gammaproteobacteria</taxon>
        <taxon>Lysobacterales</taxon>
        <taxon>Rhodanobacteraceae</taxon>
        <taxon>Rhodanobacter</taxon>
    </lineage>
</organism>
<dbReference type="InterPro" id="IPR029058">
    <property type="entry name" value="AB_hydrolase_fold"/>
</dbReference>
<dbReference type="Gene3D" id="2.120.10.30">
    <property type="entry name" value="TolB, C-terminal domain"/>
    <property type="match status" value="1"/>
</dbReference>
<dbReference type="EMBL" id="QFPO01000004">
    <property type="protein sequence ID" value="PZQ17310.1"/>
    <property type="molecule type" value="Genomic_DNA"/>
</dbReference>
<gene>
    <name evidence="3" type="ORF">DI564_05715</name>
</gene>
<dbReference type="InterPro" id="IPR001375">
    <property type="entry name" value="Peptidase_S9_cat"/>
</dbReference>
<dbReference type="SUPFAM" id="SSF82171">
    <property type="entry name" value="DPP6 N-terminal domain-like"/>
    <property type="match status" value="1"/>
</dbReference>
<evidence type="ECO:0000313" key="4">
    <source>
        <dbReference type="Proteomes" id="UP000249046"/>
    </source>
</evidence>
<evidence type="ECO:0000313" key="3">
    <source>
        <dbReference type="EMBL" id="PZQ17310.1"/>
    </source>
</evidence>
<feature type="domain" description="Peptidase S9 prolyl oligopeptidase catalytic" evidence="2">
    <location>
        <begin position="454"/>
        <end position="669"/>
    </location>
</feature>
<dbReference type="InterPro" id="IPR011042">
    <property type="entry name" value="6-blade_b-propeller_TolB-like"/>
</dbReference>
<dbReference type="GO" id="GO:0004252">
    <property type="term" value="F:serine-type endopeptidase activity"/>
    <property type="evidence" value="ECO:0007669"/>
    <property type="project" value="TreeGrafter"/>
</dbReference>
<evidence type="ECO:0000256" key="1">
    <source>
        <dbReference type="ARBA" id="ARBA00022801"/>
    </source>
</evidence>
<evidence type="ECO:0000259" key="2">
    <source>
        <dbReference type="Pfam" id="PF00326"/>
    </source>
</evidence>
<dbReference type="PANTHER" id="PTHR42776:SF27">
    <property type="entry name" value="DIPEPTIDYL PEPTIDASE FAMILY MEMBER 6"/>
    <property type="match status" value="1"/>
</dbReference>
<protein>
    <recommendedName>
        <fullName evidence="2">Peptidase S9 prolyl oligopeptidase catalytic domain-containing protein</fullName>
    </recommendedName>
</protein>